<gene>
    <name evidence="3" type="ORF">METZ01_LOCUS174533</name>
</gene>
<evidence type="ECO:0000259" key="2">
    <source>
        <dbReference type="Pfam" id="PF07635"/>
    </source>
</evidence>
<accession>A0A382C723</accession>
<proteinExistence type="predicted"/>
<feature type="domain" description="Cytochrome C Planctomycete-type" evidence="2">
    <location>
        <begin position="24"/>
        <end position="83"/>
    </location>
</feature>
<dbReference type="AlphaFoldDB" id="A0A382C723"/>
<organism evidence="3">
    <name type="scientific">marine metagenome</name>
    <dbReference type="NCBI Taxonomy" id="408172"/>
    <lineage>
        <taxon>unclassified sequences</taxon>
        <taxon>metagenomes</taxon>
        <taxon>ecological metagenomes</taxon>
    </lineage>
</organism>
<dbReference type="PANTHER" id="PTHR35889">
    <property type="entry name" value="CYCLOINULO-OLIGOSACCHARIDE FRUCTANOTRANSFERASE-RELATED"/>
    <property type="match status" value="1"/>
</dbReference>
<dbReference type="Pfam" id="PF07635">
    <property type="entry name" value="PSCyt1"/>
    <property type="match status" value="1"/>
</dbReference>
<dbReference type="PANTHER" id="PTHR35889:SF3">
    <property type="entry name" value="F-BOX DOMAIN-CONTAINING PROTEIN"/>
    <property type="match status" value="1"/>
</dbReference>
<evidence type="ECO:0008006" key="4">
    <source>
        <dbReference type="Google" id="ProtNLM"/>
    </source>
</evidence>
<feature type="domain" description="DUF1549" evidence="1">
    <location>
        <begin position="129"/>
        <end position="195"/>
    </location>
</feature>
<dbReference type="GO" id="GO:0009055">
    <property type="term" value="F:electron transfer activity"/>
    <property type="evidence" value="ECO:0007669"/>
    <property type="project" value="InterPro"/>
</dbReference>
<evidence type="ECO:0000259" key="1">
    <source>
        <dbReference type="Pfam" id="PF07583"/>
    </source>
</evidence>
<dbReference type="SUPFAM" id="SSF46626">
    <property type="entry name" value="Cytochrome c"/>
    <property type="match status" value="1"/>
</dbReference>
<dbReference type="Pfam" id="PF07583">
    <property type="entry name" value="PSCyt2"/>
    <property type="match status" value="1"/>
</dbReference>
<reference evidence="3" key="1">
    <citation type="submission" date="2018-05" db="EMBL/GenBank/DDBJ databases">
        <authorList>
            <person name="Lanie J.A."/>
            <person name="Ng W.-L."/>
            <person name="Kazmierczak K.M."/>
            <person name="Andrzejewski T.M."/>
            <person name="Davidsen T.M."/>
            <person name="Wayne K.J."/>
            <person name="Tettelin H."/>
            <person name="Glass J.I."/>
            <person name="Rusch D."/>
            <person name="Podicherti R."/>
            <person name="Tsui H.-C.T."/>
            <person name="Winkler M.E."/>
        </authorList>
    </citation>
    <scope>NUCLEOTIDE SEQUENCE</scope>
</reference>
<name>A0A382C723_9ZZZZ</name>
<feature type="non-terminal residue" evidence="3">
    <location>
        <position position="195"/>
    </location>
</feature>
<evidence type="ECO:0000313" key="3">
    <source>
        <dbReference type="EMBL" id="SVB21679.1"/>
    </source>
</evidence>
<dbReference type="InterPro" id="IPR011429">
    <property type="entry name" value="Cyt_c_Planctomycete-type"/>
</dbReference>
<protein>
    <recommendedName>
        <fullName evidence="4">Cytochrome c domain-containing protein</fullName>
    </recommendedName>
</protein>
<dbReference type="GO" id="GO:0020037">
    <property type="term" value="F:heme binding"/>
    <property type="evidence" value="ECO:0007669"/>
    <property type="project" value="InterPro"/>
</dbReference>
<dbReference type="InterPro" id="IPR011444">
    <property type="entry name" value="DUF1549"/>
</dbReference>
<dbReference type="EMBL" id="UINC01033038">
    <property type="protein sequence ID" value="SVB21679.1"/>
    <property type="molecule type" value="Genomic_DNA"/>
</dbReference>
<sequence length="195" mass="21679">MPWCASAAEIDFNLEIRPILSNKCFHCHGFDGKKRKAKLRLDTFEGATRDLGGYAAIVPGKPEQSELMKRVEHHDPEERMPPQKSGRTLQPAEIAKLRQWIGEGAAYRKHWAWVAPTPRPVPAGHEKNPIDGFVLQRLKAAGLKPSPPATREALIRRVTLDLTGLPPTPKEADAFLADSRPVDQAFEAVVDRLLA</sequence>
<dbReference type="Gene3D" id="1.10.760.10">
    <property type="entry name" value="Cytochrome c-like domain"/>
    <property type="match status" value="1"/>
</dbReference>
<dbReference type="InterPro" id="IPR036909">
    <property type="entry name" value="Cyt_c-like_dom_sf"/>
</dbReference>